<reference evidence="7" key="2">
    <citation type="submission" date="2023-10" db="EMBL/GenBank/DDBJ databases">
        <authorList>
            <person name="Koga R."/>
            <person name="Fukatsu T."/>
        </authorList>
    </citation>
    <scope>NUCLEOTIDE SEQUENCE</scope>
    <source>
        <strain evidence="7">Kw-01</strain>
    </source>
</reference>
<evidence type="ECO:0000259" key="6">
    <source>
        <dbReference type="Pfam" id="PF04453"/>
    </source>
</evidence>
<name>A0AAT9G3S2_9ENTR</name>
<evidence type="ECO:0000256" key="3">
    <source>
        <dbReference type="ARBA" id="ARBA00023237"/>
    </source>
</evidence>
<dbReference type="HAMAP" id="MF_01411">
    <property type="entry name" value="LPS_assembly_LptD"/>
    <property type="match status" value="1"/>
</dbReference>
<dbReference type="PANTHER" id="PTHR30189:SF1">
    <property type="entry name" value="LPS-ASSEMBLY PROTEIN LPTD"/>
    <property type="match status" value="1"/>
</dbReference>
<reference evidence="7" key="1">
    <citation type="journal article" date="2023" name="Front. Microbiol.">
        <title>Genome analysis of Candidatus Aschnera chinzeii, the bacterial endosymbiont of the blood-sucking bat fly Penicillidia jenynsii (Insecta: Diptera: Nycteribiidae).</title>
        <authorList>
            <person name="Koga R."/>
            <person name="Moriyama M."/>
            <person name="Nozaki T."/>
            <person name="Fukatsu T."/>
        </authorList>
    </citation>
    <scope>NUCLEOTIDE SEQUENCE</scope>
    <source>
        <strain evidence="7">Kw-01</strain>
    </source>
</reference>
<sequence length="747" mass="90153">MTKKKYFFLLFCINYSIYCKNEHLVTLKEYKKNNESHHQSVINNNVIQNTIYITAKNIITKFHEFIEYEGDAKIQQNKQILTANNIKFFYNNKNSKHLISSIIITGDIKYQNPYLKLNSTHGWYNHHNKNIEFQNSYFQINNHNVHGYAKNIKLQNNNRYSILEDGIINLCISNKNTWNITGSKIIFDHNQKIIKIKNAIFTFINAPIIYIPYLQIPIGDIRQSGFLLPKLQYVNKYGINLSIPYYLNIANNYDMTITPEFTSLHMTKINNEFRYLTPLGNGKFFFEWYNKNNINNIKEIEKKYNNSNKWYFHWNHQYKYNAKYLNIDYINSNINYYHDQIYPNNNIGIINFTNQYECNYILNNLQIILNHKKIKNFEDDKLEHDINQLDLYYHRYNLNSFNFNTHMQLYNTTHFKENIININRIHLEPEINVLLYDNLFKINNTIKLLNTYYQQTSNNIKNINKIKNNILRIIPIINCDIKMLFKKKIKLKKYYLQTLEPRIQYSYIPYYNHKNIYNNDSTNMRHDYNSLFNYKNYTGIDRIPSMNQLTTGITTTIYDDQLNEYVNFSIGHIYYFHLPKSEEQNLFNKKTENILLWGSDLYLQLTNHCIFKSNIQYDANTNKIAIGNIIMEYNKNSNKWFQIKYRIIDYNYINNIMNTSHLTKQNIIQIGSILHWNINNQWSLGGTYNYDIENNQYTNQLINLCYNGCPWILHVYHERKIIEWNKKNHYKKYDNIWSLNIELKLFK</sequence>
<dbReference type="EMBL" id="AP028961">
    <property type="protein sequence ID" value="BET44364.1"/>
    <property type="molecule type" value="Genomic_DNA"/>
</dbReference>
<organism evidence="7">
    <name type="scientific">Candidatus Aschnera chinzeii</name>
    <dbReference type="NCBI Taxonomy" id="1485666"/>
    <lineage>
        <taxon>Bacteria</taxon>
        <taxon>Pseudomonadati</taxon>
        <taxon>Pseudomonadota</taxon>
        <taxon>Gammaproteobacteria</taxon>
        <taxon>Enterobacterales</taxon>
        <taxon>Enterobacteriaceae</taxon>
        <taxon>Candidatus Aschnera</taxon>
    </lineage>
</organism>
<dbReference type="AlphaFoldDB" id="A0AAT9G3S2"/>
<proteinExistence type="inferred from homology"/>
<dbReference type="InterPro" id="IPR050218">
    <property type="entry name" value="LptD"/>
</dbReference>
<evidence type="ECO:0000256" key="1">
    <source>
        <dbReference type="ARBA" id="ARBA00022729"/>
    </source>
</evidence>
<comment type="function">
    <text evidence="4">Together with LptE, is involved in the assembly of lipopolysaccharide (LPS) at the surface of the outer membrane.</text>
</comment>
<dbReference type="InterPro" id="IPR020889">
    <property type="entry name" value="LipoPS_assembly_LptD"/>
</dbReference>
<comment type="subunit">
    <text evidence="4">Component of the lipopolysaccharide transport and assembly complex. Interacts with LptE and LptA.</text>
</comment>
<feature type="domain" description="LptD C-terminal" evidence="6">
    <location>
        <begin position="308"/>
        <end position="682"/>
    </location>
</feature>
<gene>
    <name evidence="4 7" type="primary">lptD</name>
    <name evidence="7" type="ORF">ACHINZ_0340</name>
</gene>
<dbReference type="PANTHER" id="PTHR30189">
    <property type="entry name" value="LPS-ASSEMBLY PROTEIN"/>
    <property type="match status" value="1"/>
</dbReference>
<keyword evidence="3 4" id="KW-0998">Cell outer membrane</keyword>
<dbReference type="InterPro" id="IPR007543">
    <property type="entry name" value="LptD_C"/>
</dbReference>
<evidence type="ECO:0000256" key="2">
    <source>
        <dbReference type="ARBA" id="ARBA00023136"/>
    </source>
</evidence>
<evidence type="ECO:0000259" key="5">
    <source>
        <dbReference type="Pfam" id="PF03968"/>
    </source>
</evidence>
<comment type="caution">
    <text evidence="4">Lacks conserved residue(s) required for the propagation of feature annotation.</text>
</comment>
<evidence type="ECO:0000256" key="4">
    <source>
        <dbReference type="HAMAP-Rule" id="MF_01411"/>
    </source>
</evidence>
<keyword evidence="2 4" id="KW-0472">Membrane</keyword>
<dbReference type="Pfam" id="PF03968">
    <property type="entry name" value="LptD_N"/>
    <property type="match status" value="1"/>
</dbReference>
<dbReference type="GO" id="GO:0015920">
    <property type="term" value="P:lipopolysaccharide transport"/>
    <property type="evidence" value="ECO:0007669"/>
    <property type="project" value="InterPro"/>
</dbReference>
<accession>A0AAT9G3S2</accession>
<dbReference type="Pfam" id="PF04453">
    <property type="entry name" value="LptD"/>
    <property type="match status" value="1"/>
</dbReference>
<dbReference type="GO" id="GO:0043165">
    <property type="term" value="P:Gram-negative-bacterium-type cell outer membrane assembly"/>
    <property type="evidence" value="ECO:0007669"/>
    <property type="project" value="UniProtKB-UniRule"/>
</dbReference>
<dbReference type="GO" id="GO:1990351">
    <property type="term" value="C:transporter complex"/>
    <property type="evidence" value="ECO:0007669"/>
    <property type="project" value="TreeGrafter"/>
</dbReference>
<evidence type="ECO:0000313" key="7">
    <source>
        <dbReference type="EMBL" id="BET44364.1"/>
    </source>
</evidence>
<dbReference type="InterPro" id="IPR005653">
    <property type="entry name" value="OstA-like_N"/>
</dbReference>
<keyword evidence="1 4" id="KW-0732">Signal</keyword>
<comment type="similarity">
    <text evidence="4">Belongs to the LptD family.</text>
</comment>
<feature type="domain" description="Organic solvent tolerance-like N-terminal" evidence="5">
    <location>
        <begin position="53"/>
        <end position="191"/>
    </location>
</feature>
<comment type="subcellular location">
    <subcellularLocation>
        <location evidence="4">Cell outer membrane</location>
    </subcellularLocation>
</comment>
<protein>
    <recommendedName>
        <fullName evidence="4">LPS-assembly protein LptD</fullName>
    </recommendedName>
</protein>
<dbReference type="GO" id="GO:0009279">
    <property type="term" value="C:cell outer membrane"/>
    <property type="evidence" value="ECO:0007669"/>
    <property type="project" value="UniProtKB-SubCell"/>
</dbReference>